<dbReference type="AlphaFoldDB" id="A0A382EC22"/>
<sequence length="51" mass="5536">MKLLRHRVTPNAILGTRRELGKAVGTAPVSAVAVTDKGLAHQFVTQIRSIR</sequence>
<dbReference type="InterPro" id="IPR029064">
    <property type="entry name" value="Ribosomal_eL30-like_sf"/>
</dbReference>
<dbReference type="EMBL" id="UINC01043743">
    <property type="protein sequence ID" value="SVB48200.1"/>
    <property type="molecule type" value="Genomic_DNA"/>
</dbReference>
<protein>
    <submittedName>
        <fullName evidence="1">Uncharacterized protein</fullName>
    </submittedName>
</protein>
<organism evidence="1">
    <name type="scientific">marine metagenome</name>
    <dbReference type="NCBI Taxonomy" id="408172"/>
    <lineage>
        <taxon>unclassified sequences</taxon>
        <taxon>metagenomes</taxon>
        <taxon>ecological metagenomes</taxon>
    </lineage>
</organism>
<dbReference type="Gene3D" id="3.30.1330.30">
    <property type="match status" value="1"/>
</dbReference>
<proteinExistence type="predicted"/>
<accession>A0A382EC22</accession>
<name>A0A382EC22_9ZZZZ</name>
<evidence type="ECO:0000313" key="1">
    <source>
        <dbReference type="EMBL" id="SVB48200.1"/>
    </source>
</evidence>
<gene>
    <name evidence="1" type="ORF">METZ01_LOCUS201054</name>
</gene>
<reference evidence="1" key="1">
    <citation type="submission" date="2018-05" db="EMBL/GenBank/DDBJ databases">
        <authorList>
            <person name="Lanie J.A."/>
            <person name="Ng W.-L."/>
            <person name="Kazmierczak K.M."/>
            <person name="Andrzejewski T.M."/>
            <person name="Davidsen T.M."/>
            <person name="Wayne K.J."/>
            <person name="Tettelin H."/>
            <person name="Glass J.I."/>
            <person name="Rusch D."/>
            <person name="Podicherti R."/>
            <person name="Tsui H.-C.T."/>
            <person name="Winkler M.E."/>
        </authorList>
    </citation>
    <scope>NUCLEOTIDE SEQUENCE</scope>
</reference>
<dbReference type="SUPFAM" id="SSF55315">
    <property type="entry name" value="L30e-like"/>
    <property type="match status" value="1"/>
</dbReference>